<evidence type="ECO:0000256" key="1">
    <source>
        <dbReference type="ARBA" id="ARBA00005541"/>
    </source>
</evidence>
<gene>
    <name evidence="2" type="ORF">GCM10025868_27820</name>
</gene>
<dbReference type="Pfam" id="PF05816">
    <property type="entry name" value="TelA"/>
    <property type="match status" value="1"/>
</dbReference>
<evidence type="ECO:0000313" key="3">
    <source>
        <dbReference type="Proteomes" id="UP001157017"/>
    </source>
</evidence>
<reference evidence="3" key="1">
    <citation type="journal article" date="2019" name="Int. J. Syst. Evol. Microbiol.">
        <title>The Global Catalogue of Microorganisms (GCM) 10K type strain sequencing project: providing services to taxonomists for standard genome sequencing and annotation.</title>
        <authorList>
            <consortium name="The Broad Institute Genomics Platform"/>
            <consortium name="The Broad Institute Genome Sequencing Center for Infectious Disease"/>
            <person name="Wu L."/>
            <person name="Ma J."/>
        </authorList>
    </citation>
    <scope>NUCLEOTIDE SEQUENCE [LARGE SCALE GENOMIC DNA]</scope>
    <source>
        <strain evidence="3">NBRC 108730</strain>
    </source>
</reference>
<dbReference type="Proteomes" id="UP001157017">
    <property type="component" value="Unassembled WGS sequence"/>
</dbReference>
<dbReference type="PANTHER" id="PTHR38432:SF1">
    <property type="entry name" value="TELA-LIKE PROTEIN SAOUHSC_01408"/>
    <property type="match status" value="1"/>
</dbReference>
<comment type="similarity">
    <text evidence="1">Belongs to the TelA family.</text>
</comment>
<evidence type="ECO:0000313" key="2">
    <source>
        <dbReference type="EMBL" id="GMA87532.1"/>
    </source>
</evidence>
<evidence type="ECO:0008006" key="4">
    <source>
        <dbReference type="Google" id="ProtNLM"/>
    </source>
</evidence>
<dbReference type="InterPro" id="IPR008863">
    <property type="entry name" value="Toxic_anion-R_TelA"/>
</dbReference>
<sequence length="98" mass="10575">MLDQINALNATTNDMIVSTSEMLRQQTGQIHEQASTSGVSVEALQKSFDNLFATMDAIDTFKAQAVQNMATTVQALEGQVARSQSYLQRAHDAGQSPA</sequence>
<organism evidence="2 3">
    <name type="scientific">Angustibacter aerolatus</name>
    <dbReference type="NCBI Taxonomy" id="1162965"/>
    <lineage>
        <taxon>Bacteria</taxon>
        <taxon>Bacillati</taxon>
        <taxon>Actinomycetota</taxon>
        <taxon>Actinomycetes</taxon>
        <taxon>Kineosporiales</taxon>
        <taxon>Kineosporiaceae</taxon>
    </lineage>
</organism>
<dbReference type="EMBL" id="BSUZ01000001">
    <property type="protein sequence ID" value="GMA87532.1"/>
    <property type="molecule type" value="Genomic_DNA"/>
</dbReference>
<comment type="caution">
    <text evidence="2">The sequence shown here is derived from an EMBL/GenBank/DDBJ whole genome shotgun (WGS) entry which is preliminary data.</text>
</comment>
<dbReference type="PANTHER" id="PTHR38432">
    <property type="entry name" value="TELA-LIKE PROTEIN SAOUHSC_01408"/>
    <property type="match status" value="1"/>
</dbReference>
<protein>
    <recommendedName>
        <fullName evidence="4">ESAT-6-like protein</fullName>
    </recommendedName>
</protein>
<proteinExistence type="inferred from homology"/>
<name>A0ABQ6JIF2_9ACTN</name>
<accession>A0ABQ6JIF2</accession>
<keyword evidence="3" id="KW-1185">Reference proteome</keyword>